<feature type="transmembrane region" description="Helical" evidence="1">
    <location>
        <begin position="33"/>
        <end position="52"/>
    </location>
</feature>
<comment type="caution">
    <text evidence="2">The sequence shown here is derived from an EMBL/GenBank/DDBJ whole genome shotgun (WGS) entry which is preliminary data.</text>
</comment>
<keyword evidence="1" id="KW-0472">Membrane</keyword>
<dbReference type="Proteomes" id="UP001168821">
    <property type="component" value="Unassembled WGS sequence"/>
</dbReference>
<protein>
    <submittedName>
        <fullName evidence="2">Uncharacterized protein</fullName>
    </submittedName>
</protein>
<gene>
    <name evidence="2" type="ORF">Zmor_011810</name>
</gene>
<keyword evidence="1" id="KW-1133">Transmembrane helix</keyword>
<dbReference type="EMBL" id="JALNTZ010003193">
    <property type="protein sequence ID" value="KAJ3616610.1"/>
    <property type="molecule type" value="Genomic_DNA"/>
</dbReference>
<sequence length="100" mass="10603">MVAFLILGALMSFGVGLYGPSMAVVSLLGMNTGVAFPIMMGSCAFLMPFGSIKFMLDRNYDPKLTVGISIAGVYGVFAAFLIVFVGLQVFAGLDKAEFMK</sequence>
<evidence type="ECO:0000313" key="3">
    <source>
        <dbReference type="Proteomes" id="UP001168821"/>
    </source>
</evidence>
<keyword evidence="1" id="KW-0812">Transmembrane</keyword>
<feature type="transmembrane region" description="Helical" evidence="1">
    <location>
        <begin position="64"/>
        <end position="91"/>
    </location>
</feature>
<evidence type="ECO:0000256" key="1">
    <source>
        <dbReference type="SAM" id="Phobius"/>
    </source>
</evidence>
<name>A0AA38LZB8_9CUCU</name>
<accession>A0AA38LZB8</accession>
<reference evidence="2" key="1">
    <citation type="journal article" date="2023" name="G3 (Bethesda)">
        <title>Whole genome assemblies of Zophobas morio and Tenebrio molitor.</title>
        <authorList>
            <person name="Kaur S."/>
            <person name="Stinson S.A."/>
            <person name="diCenzo G.C."/>
        </authorList>
    </citation>
    <scope>NUCLEOTIDE SEQUENCE</scope>
    <source>
        <strain evidence="2">QUZm001</strain>
    </source>
</reference>
<proteinExistence type="predicted"/>
<evidence type="ECO:0000313" key="2">
    <source>
        <dbReference type="EMBL" id="KAJ3616610.1"/>
    </source>
</evidence>
<dbReference type="AlphaFoldDB" id="A0AA38LZB8"/>
<keyword evidence="3" id="KW-1185">Reference proteome</keyword>
<organism evidence="2 3">
    <name type="scientific">Zophobas morio</name>
    <dbReference type="NCBI Taxonomy" id="2755281"/>
    <lineage>
        <taxon>Eukaryota</taxon>
        <taxon>Metazoa</taxon>
        <taxon>Ecdysozoa</taxon>
        <taxon>Arthropoda</taxon>
        <taxon>Hexapoda</taxon>
        <taxon>Insecta</taxon>
        <taxon>Pterygota</taxon>
        <taxon>Neoptera</taxon>
        <taxon>Endopterygota</taxon>
        <taxon>Coleoptera</taxon>
        <taxon>Polyphaga</taxon>
        <taxon>Cucujiformia</taxon>
        <taxon>Tenebrionidae</taxon>
        <taxon>Zophobas</taxon>
    </lineage>
</organism>